<proteinExistence type="predicted"/>
<keyword evidence="2" id="KW-1185">Reference proteome</keyword>
<accession>A0ABU1S0G3</accession>
<dbReference type="EMBL" id="JAVDTX010000002">
    <property type="protein sequence ID" value="MDR6844518.1"/>
    <property type="molecule type" value="Genomic_DNA"/>
</dbReference>
<dbReference type="RefSeq" id="WP_310004961.1">
    <property type="nucleotide sequence ID" value="NZ_JAVDTX010000002.1"/>
</dbReference>
<name>A0ABU1S0G3_9FLAO</name>
<evidence type="ECO:0000313" key="1">
    <source>
        <dbReference type="EMBL" id="MDR6844518.1"/>
    </source>
</evidence>
<sequence>MKNRLGMKAFIERIDNSPSKTLLGYIEEQNAILNVMPHIMGIPLGFEQNRLPELVMNQKGESVALAEVDRKDHFTDAISYIPEGYVERANWLDVYNELSGMNRKKTIVFNQNEKL</sequence>
<reference evidence="1 2" key="1">
    <citation type="submission" date="2023-07" db="EMBL/GenBank/DDBJ databases">
        <title>Sorghum-associated microbial communities from plants grown in Nebraska, USA.</title>
        <authorList>
            <person name="Schachtman D."/>
        </authorList>
    </citation>
    <scope>NUCLEOTIDE SEQUENCE [LARGE SCALE GENOMIC DNA]</scope>
    <source>
        <strain evidence="1 2">BE124</strain>
    </source>
</reference>
<organism evidence="1 2">
    <name type="scientific">Flavobacterium granuli</name>
    <dbReference type="NCBI Taxonomy" id="280093"/>
    <lineage>
        <taxon>Bacteria</taxon>
        <taxon>Pseudomonadati</taxon>
        <taxon>Bacteroidota</taxon>
        <taxon>Flavobacteriia</taxon>
        <taxon>Flavobacteriales</taxon>
        <taxon>Flavobacteriaceae</taxon>
        <taxon>Flavobacterium</taxon>
    </lineage>
</organism>
<dbReference type="Proteomes" id="UP001261871">
    <property type="component" value="Unassembled WGS sequence"/>
</dbReference>
<gene>
    <name evidence="1" type="ORF">J2W95_001209</name>
</gene>
<evidence type="ECO:0000313" key="2">
    <source>
        <dbReference type="Proteomes" id="UP001261871"/>
    </source>
</evidence>
<protein>
    <submittedName>
        <fullName evidence="1">Uncharacterized protein</fullName>
    </submittedName>
</protein>
<comment type="caution">
    <text evidence="1">The sequence shown here is derived from an EMBL/GenBank/DDBJ whole genome shotgun (WGS) entry which is preliminary data.</text>
</comment>